<keyword evidence="3" id="KW-1185">Reference proteome</keyword>
<dbReference type="EMBL" id="SJSN01000008">
    <property type="protein sequence ID" value="TCD08580.1"/>
    <property type="molecule type" value="Genomic_DNA"/>
</dbReference>
<comment type="caution">
    <text evidence="2">The sequence shown here is derived from an EMBL/GenBank/DDBJ whole genome shotgun (WGS) entry which is preliminary data.</text>
</comment>
<dbReference type="InterPro" id="IPR046778">
    <property type="entry name" value="UPF0758_N"/>
</dbReference>
<reference evidence="2 3" key="1">
    <citation type="submission" date="2019-02" db="EMBL/GenBank/DDBJ databases">
        <title>Pedobacter sp. RP-3-11 sp. nov., isolated from Arctic soil.</title>
        <authorList>
            <person name="Dahal R.H."/>
        </authorList>
    </citation>
    <scope>NUCLEOTIDE SEQUENCE [LARGE SCALE GENOMIC DNA]</scope>
    <source>
        <strain evidence="2 3">RP-3-11</strain>
    </source>
</reference>
<evidence type="ECO:0000259" key="1">
    <source>
        <dbReference type="Pfam" id="PF20582"/>
    </source>
</evidence>
<name>A0A4R0P069_9SPHI</name>
<dbReference type="InterPro" id="IPR001405">
    <property type="entry name" value="UPF0758"/>
</dbReference>
<feature type="domain" description="UPF0758" evidence="1">
    <location>
        <begin position="99"/>
        <end position="174"/>
    </location>
</feature>
<dbReference type="AlphaFoldDB" id="A0A4R0P069"/>
<dbReference type="PANTHER" id="PTHR30471:SF3">
    <property type="entry name" value="UPF0758 PROTEIN YEES-RELATED"/>
    <property type="match status" value="1"/>
</dbReference>
<gene>
    <name evidence="2" type="ORF">EZ449_12120</name>
</gene>
<dbReference type="PANTHER" id="PTHR30471">
    <property type="entry name" value="DNA REPAIR PROTEIN RADC"/>
    <property type="match status" value="1"/>
</dbReference>
<dbReference type="OrthoDB" id="798376at2"/>
<proteinExistence type="predicted"/>
<accession>A0A4R0P069</accession>
<evidence type="ECO:0000313" key="3">
    <source>
        <dbReference type="Proteomes" id="UP000291485"/>
    </source>
</evidence>
<dbReference type="RefSeq" id="WP_131559051.1">
    <property type="nucleotide sequence ID" value="NZ_SJSN01000008.1"/>
</dbReference>
<dbReference type="Gene3D" id="3.10.450.700">
    <property type="match status" value="1"/>
</dbReference>
<organism evidence="2 3">
    <name type="scientific">Pedobacter frigidisoli</name>
    <dbReference type="NCBI Taxonomy" id="2530455"/>
    <lineage>
        <taxon>Bacteria</taxon>
        <taxon>Pseudomonadati</taxon>
        <taxon>Bacteroidota</taxon>
        <taxon>Sphingobacteriia</taxon>
        <taxon>Sphingobacteriales</taxon>
        <taxon>Sphingobacteriaceae</taxon>
        <taxon>Pedobacter</taxon>
    </lineage>
</organism>
<dbReference type="Pfam" id="PF20582">
    <property type="entry name" value="UPF0758_N"/>
    <property type="match status" value="1"/>
</dbReference>
<evidence type="ECO:0000313" key="2">
    <source>
        <dbReference type="EMBL" id="TCD08580.1"/>
    </source>
</evidence>
<protein>
    <recommendedName>
        <fullName evidence="1">UPF0758 domain-containing protein</fullName>
    </recommendedName>
</protein>
<sequence length="191" mass="21153">MLANVLMSESFSSSEKRHYFLDFKKTVKDSKFIQISRSDQQPDGSYVRSFVIVFEEDFHFLISAMSSLFYHSAHLDVKGKTVQDIRNEKILQKRGGIPGWDPEKKPREKLFEHGPNMLSDSELLAILIGSGTPGEDAVALSDRMLKSLGGFAGLVGRDISSLSRFNGIGPAKAATIIAVMGIAERLFQGRV</sequence>
<dbReference type="Proteomes" id="UP000291485">
    <property type="component" value="Unassembled WGS sequence"/>
</dbReference>